<dbReference type="PIRSF" id="PIRSF029033">
    <property type="entry name" value="UCP029033"/>
    <property type="match status" value="1"/>
</dbReference>
<evidence type="ECO:0000313" key="1">
    <source>
        <dbReference type="EMBL" id="CEA15860.1"/>
    </source>
</evidence>
<dbReference type="PANTHER" id="PTHR34387">
    <property type="entry name" value="SLR1258 PROTEIN"/>
    <property type="match status" value="1"/>
</dbReference>
<accession>A0A098BYU7</accession>
<dbReference type="InterPro" id="IPR007497">
    <property type="entry name" value="SIMPL/DUF541"/>
</dbReference>
<dbReference type="InterPro" id="IPR052022">
    <property type="entry name" value="26kDa_periplasmic_antigen"/>
</dbReference>
<name>A0A098BYU7_9BACT</name>
<dbReference type="Pfam" id="PF04402">
    <property type="entry name" value="SIMPL"/>
    <property type="match status" value="1"/>
</dbReference>
<dbReference type="EMBL" id="LN515532">
    <property type="protein sequence ID" value="CEA15860.1"/>
    <property type="molecule type" value="Genomic_DNA"/>
</dbReference>
<dbReference type="PANTHER" id="PTHR34387:SF2">
    <property type="entry name" value="SLR1258 PROTEIN"/>
    <property type="match status" value="1"/>
</dbReference>
<evidence type="ECO:0000313" key="2">
    <source>
        <dbReference type="Proteomes" id="UP000032417"/>
    </source>
</evidence>
<dbReference type="AlphaFoldDB" id="A0A098BYU7"/>
<evidence type="ECO:0008006" key="3">
    <source>
        <dbReference type="Google" id="ProtNLM"/>
    </source>
</evidence>
<dbReference type="KEGG" id="pbt:ING2E5B_1108"/>
<reference evidence="1 2" key="1">
    <citation type="submission" date="2014-08" db="EMBL/GenBank/DDBJ databases">
        <authorList>
            <person name="Wibberg D."/>
        </authorList>
    </citation>
    <scope>NUCLEOTIDE SEQUENCE [LARGE SCALE GENOMIC DNA]</scope>
    <source>
        <strain evidence="2">ING2-E5B</strain>
    </source>
</reference>
<protein>
    <recommendedName>
        <fullName evidence="3">SIMPL domain-containing protein</fullName>
    </recommendedName>
</protein>
<dbReference type="GO" id="GO:0006974">
    <property type="term" value="P:DNA damage response"/>
    <property type="evidence" value="ECO:0007669"/>
    <property type="project" value="TreeGrafter"/>
</dbReference>
<dbReference type="Proteomes" id="UP000032417">
    <property type="component" value="Chromosome 1"/>
</dbReference>
<dbReference type="OrthoDB" id="9806540at2"/>
<dbReference type="HOGENOM" id="CLU_077423_1_0_10"/>
<organism evidence="1 2">
    <name type="scientific">Fermentimonas caenicola</name>
    <dbReference type="NCBI Taxonomy" id="1562970"/>
    <lineage>
        <taxon>Bacteria</taxon>
        <taxon>Pseudomonadati</taxon>
        <taxon>Bacteroidota</taxon>
        <taxon>Bacteroidia</taxon>
        <taxon>Bacteroidales</taxon>
        <taxon>Dysgonomonadaceae</taxon>
        <taxon>Fermentimonas</taxon>
    </lineage>
</organism>
<sequence>MKNWIVESIILAIALLAFGILLNRGINNFTDRDRVVTVKGLAEMEVPADKVIWPLMYKDLGNDLTTLYTNIQSKNRTIVDFLRSNGITDDEISIAPPEIIDMEAERYLNQAIQYRYNATSVITVTSNNVDQIRKLISEQTELLKQGVAITGGDYRYNTLYEFTGLNSIKPAMIEEATKNAREAAEKFALDSGSKLGKIRNASQGQFTITDRDANTPYIKNVRVVTTVNYYLKN</sequence>
<dbReference type="PATRIC" id="fig|1562970.3.peg.1096"/>
<keyword evidence="2" id="KW-1185">Reference proteome</keyword>
<dbReference type="InterPro" id="IPR016907">
    <property type="entry name" value="UCP029033"/>
</dbReference>
<gene>
    <name evidence="1" type="ORF">ING2E5B_1108</name>
</gene>
<proteinExistence type="predicted"/>